<dbReference type="EMBL" id="BAEM01000034">
    <property type="protein sequence ID" value="GAC10881.1"/>
    <property type="molecule type" value="Genomic_DNA"/>
</dbReference>
<sequence length="40" mass="4422">MDDILLQPGSLNFQSTQGDESVLARLAVYPEAKQKAFARL</sequence>
<proteinExistence type="predicted"/>
<reference evidence="1 2" key="1">
    <citation type="journal article" date="2017" name="Antonie Van Leeuwenhoek">
        <title>Rhizobium rhizosphaerae sp. nov., a novel species isolated from rice rhizosphere.</title>
        <authorList>
            <person name="Zhao J.J."/>
            <person name="Zhang J."/>
            <person name="Zhang R.J."/>
            <person name="Zhang C.W."/>
            <person name="Yin H.Q."/>
            <person name="Zhang X.X."/>
        </authorList>
    </citation>
    <scope>NUCLEOTIDE SEQUENCE [LARGE SCALE GENOMIC DNA]</scope>
    <source>
        <strain evidence="1 2">S18K6</strain>
    </source>
</reference>
<gene>
    <name evidence="1" type="ORF">GCHA_2939</name>
</gene>
<organism evidence="1 2">
    <name type="scientific">Paraglaciecola chathamensis S18K6</name>
    <dbReference type="NCBI Taxonomy" id="1127672"/>
    <lineage>
        <taxon>Bacteria</taxon>
        <taxon>Pseudomonadati</taxon>
        <taxon>Pseudomonadota</taxon>
        <taxon>Gammaproteobacteria</taxon>
        <taxon>Alteromonadales</taxon>
        <taxon>Alteromonadaceae</taxon>
        <taxon>Paraglaciecola</taxon>
    </lineage>
</organism>
<dbReference type="AlphaFoldDB" id="A0AAV3V1L4"/>
<protein>
    <submittedName>
        <fullName evidence="1">Uncharacterized protein</fullName>
    </submittedName>
</protein>
<comment type="caution">
    <text evidence="1">The sequence shown here is derived from an EMBL/GenBank/DDBJ whole genome shotgun (WGS) entry which is preliminary data.</text>
</comment>
<dbReference type="Proteomes" id="UP000006320">
    <property type="component" value="Unassembled WGS sequence"/>
</dbReference>
<evidence type="ECO:0000313" key="1">
    <source>
        <dbReference type="EMBL" id="GAC10881.1"/>
    </source>
</evidence>
<evidence type="ECO:0000313" key="2">
    <source>
        <dbReference type="Proteomes" id="UP000006320"/>
    </source>
</evidence>
<name>A0AAV3V1L4_9ALTE</name>
<accession>A0AAV3V1L4</accession>